<dbReference type="Proteomes" id="UP000005237">
    <property type="component" value="Unassembled WGS sequence"/>
</dbReference>
<protein>
    <submittedName>
        <fullName evidence="3">Ground-like domain-containing protein</fullName>
    </submittedName>
</protein>
<evidence type="ECO:0000259" key="2">
    <source>
        <dbReference type="Pfam" id="PF04155"/>
    </source>
</evidence>
<sequence length="158" mass="17963">MADCLLPPSPTVYGLFEWAEIPILWAIRLADGEEEEGEEGDERNIPAGDSKETSHRDYPDFYTHSLIHNPNIRVKKPDQRPKKSDDCSDELLRKVMHQHITDEGMTESKRAIHSAVSRDFEGSWSVICAPCAFSYLSHSSEYCVHSRHGLTCLLYKEG</sequence>
<dbReference type="AlphaFoldDB" id="A0A8R1IRI8"/>
<accession>A0A8R1IRI8</accession>
<organism evidence="3 4">
    <name type="scientific">Caenorhabditis japonica</name>
    <dbReference type="NCBI Taxonomy" id="281687"/>
    <lineage>
        <taxon>Eukaryota</taxon>
        <taxon>Metazoa</taxon>
        <taxon>Ecdysozoa</taxon>
        <taxon>Nematoda</taxon>
        <taxon>Chromadorea</taxon>
        <taxon>Rhabditida</taxon>
        <taxon>Rhabditina</taxon>
        <taxon>Rhabditomorpha</taxon>
        <taxon>Rhabditoidea</taxon>
        <taxon>Rhabditidae</taxon>
        <taxon>Peloderinae</taxon>
        <taxon>Caenorhabditis</taxon>
    </lineage>
</organism>
<dbReference type="InterPro" id="IPR007284">
    <property type="entry name" value="Ground-like_dom"/>
</dbReference>
<name>A0A8R1IRI8_CAEJA</name>
<reference evidence="3" key="2">
    <citation type="submission" date="2022-06" db="UniProtKB">
        <authorList>
            <consortium name="EnsemblMetazoa"/>
        </authorList>
    </citation>
    <scope>IDENTIFICATION</scope>
    <source>
        <strain evidence="3">DF5081</strain>
    </source>
</reference>
<keyword evidence="4" id="KW-1185">Reference proteome</keyword>
<evidence type="ECO:0000313" key="3">
    <source>
        <dbReference type="EnsemblMetazoa" id="CJA37458.1"/>
    </source>
</evidence>
<dbReference type="EnsemblMetazoa" id="CJA37458.1">
    <property type="protein sequence ID" value="CJA37458.1"/>
    <property type="gene ID" value="WBGene00213305"/>
</dbReference>
<reference evidence="4" key="1">
    <citation type="submission" date="2010-08" db="EMBL/GenBank/DDBJ databases">
        <authorList>
            <consortium name="Caenorhabditis japonica Sequencing Consortium"/>
            <person name="Wilson R.K."/>
        </authorList>
    </citation>
    <scope>NUCLEOTIDE SEQUENCE [LARGE SCALE GENOMIC DNA]</scope>
    <source>
        <strain evidence="4">DF5081</strain>
    </source>
</reference>
<feature type="region of interest" description="Disordered" evidence="1">
    <location>
        <begin position="32"/>
        <end position="57"/>
    </location>
</feature>
<feature type="compositionally biased region" description="Acidic residues" evidence="1">
    <location>
        <begin position="32"/>
        <end position="41"/>
    </location>
</feature>
<evidence type="ECO:0000313" key="4">
    <source>
        <dbReference type="Proteomes" id="UP000005237"/>
    </source>
</evidence>
<proteinExistence type="predicted"/>
<feature type="domain" description="Ground-like" evidence="2">
    <location>
        <begin position="86"/>
        <end position="155"/>
    </location>
</feature>
<dbReference type="Pfam" id="PF04155">
    <property type="entry name" value="Ground-like"/>
    <property type="match status" value="1"/>
</dbReference>
<evidence type="ECO:0000256" key="1">
    <source>
        <dbReference type="SAM" id="MobiDB-lite"/>
    </source>
</evidence>